<protein>
    <recommendedName>
        <fullName evidence="1">site-specific DNA-methyltransferase (adenine-specific)</fullName>
        <ecNumber evidence="1">2.1.1.72</ecNumber>
    </recommendedName>
</protein>
<name>A0A926EUG1_9FIRM</name>
<keyword evidence="2 7" id="KW-0489">Methyltransferase</keyword>
<keyword evidence="3" id="KW-0808">Transferase</keyword>
<dbReference type="GO" id="GO:0009007">
    <property type="term" value="F:site-specific DNA-methyltransferase (adenine-specific) activity"/>
    <property type="evidence" value="ECO:0007669"/>
    <property type="project" value="UniProtKB-EC"/>
</dbReference>
<dbReference type="EC" id="2.1.1.72" evidence="1"/>
<dbReference type="Gene3D" id="3.40.50.150">
    <property type="entry name" value="Vaccinia Virus protein VP39"/>
    <property type="match status" value="1"/>
</dbReference>
<dbReference type="GO" id="GO:0006304">
    <property type="term" value="P:DNA modification"/>
    <property type="evidence" value="ECO:0007669"/>
    <property type="project" value="InterPro"/>
</dbReference>
<feature type="domain" description="Type II methyltransferase M.TaqI-like" evidence="6">
    <location>
        <begin position="253"/>
        <end position="425"/>
    </location>
</feature>
<dbReference type="GO" id="GO:0032259">
    <property type="term" value="P:methylation"/>
    <property type="evidence" value="ECO:0007669"/>
    <property type="project" value="UniProtKB-KW"/>
</dbReference>
<dbReference type="PRINTS" id="PR00507">
    <property type="entry name" value="N12N6MTFRASE"/>
</dbReference>
<dbReference type="InterPro" id="IPR029063">
    <property type="entry name" value="SAM-dependent_MTases_sf"/>
</dbReference>
<dbReference type="Pfam" id="PF07669">
    <property type="entry name" value="Eco57I"/>
    <property type="match status" value="1"/>
</dbReference>
<dbReference type="InterPro" id="IPR002052">
    <property type="entry name" value="DNA_methylase_N6_adenine_CS"/>
</dbReference>
<dbReference type="SUPFAM" id="SSF53335">
    <property type="entry name" value="S-adenosyl-L-methionine-dependent methyltransferases"/>
    <property type="match status" value="1"/>
</dbReference>
<dbReference type="RefSeq" id="WP_262428145.1">
    <property type="nucleotide sequence ID" value="NZ_JACRTG010000001.1"/>
</dbReference>
<evidence type="ECO:0000256" key="5">
    <source>
        <dbReference type="ARBA" id="ARBA00047942"/>
    </source>
</evidence>
<dbReference type="PROSITE" id="PS00092">
    <property type="entry name" value="N6_MTASE"/>
    <property type="match status" value="1"/>
</dbReference>
<evidence type="ECO:0000259" key="6">
    <source>
        <dbReference type="Pfam" id="PF07669"/>
    </source>
</evidence>
<evidence type="ECO:0000313" key="8">
    <source>
        <dbReference type="Proteomes" id="UP000601171"/>
    </source>
</evidence>
<evidence type="ECO:0000256" key="2">
    <source>
        <dbReference type="ARBA" id="ARBA00022603"/>
    </source>
</evidence>
<keyword evidence="4" id="KW-0949">S-adenosyl-L-methionine</keyword>
<dbReference type="PANTHER" id="PTHR33841">
    <property type="entry name" value="DNA METHYLTRANSFERASE YEEA-RELATED"/>
    <property type="match status" value="1"/>
</dbReference>
<dbReference type="EMBL" id="JACRTG010000001">
    <property type="protein sequence ID" value="MBC8586684.1"/>
    <property type="molecule type" value="Genomic_DNA"/>
</dbReference>
<evidence type="ECO:0000256" key="4">
    <source>
        <dbReference type="ARBA" id="ARBA00022691"/>
    </source>
</evidence>
<accession>A0A926EUG1</accession>
<dbReference type="InterPro" id="IPR050953">
    <property type="entry name" value="N4_N6_ade-DNA_methylase"/>
</dbReference>
<keyword evidence="8" id="KW-1185">Reference proteome</keyword>
<gene>
    <name evidence="7" type="ORF">H8707_00295</name>
</gene>
<evidence type="ECO:0000256" key="3">
    <source>
        <dbReference type="ARBA" id="ARBA00022679"/>
    </source>
</evidence>
<dbReference type="AlphaFoldDB" id="A0A926EUG1"/>
<dbReference type="GO" id="GO:0003676">
    <property type="term" value="F:nucleic acid binding"/>
    <property type="evidence" value="ECO:0007669"/>
    <property type="project" value="InterPro"/>
</dbReference>
<dbReference type="InterPro" id="IPR011639">
    <property type="entry name" value="MethylTrfase_TaqI-like_dom"/>
</dbReference>
<sequence length="923" mass="104419">MNYISAQEIADKWGISKRRVQVLCASNRIKNAKKIGNMWVVPSNAAKPKDARYKGTGKTAVTTKQISPIKKARREIKAIADKMFNSIVNENYSAEDSKHISVCLFATELLTNILTQRSNTVNHKIVKNVVASTLECDIEIPDCLKEKFSGIIYKFISNNSFCIDDALAWFYQYTNKLSDNTGISSTQFFTEKYMITALVDSIDVFTVNGKILDPACGGGNFLLYCFDILAKKDISKNDSKLEVQSKMKNILSKLFGYEIDVFLAAVASFTLKIKALLTLDSYGHQIHISDFEQFEPNIFYSVNHSYIGALDCKKSEHKVCKVGNKQITTMETVFSNVDCVLTNPPFKTVKGMSDNLKQYLKQYYPDSKCDMCNAFISLTSNILNKNGKAGLVTQNSWIYLDSFIDFRREILSNSSIKSIIELGSNAFYDLSGEKANIALLTFEKSNYENDNFIKLTSLKNLPQQKYEQLLNTKSNIENYTRRVSQYEILNTESVQFDMFSSKGLRDILKNSSTYGEYAIPMQGTSTGNAKSLIDFYWRHIGDSDWVPVSKGGGYSRWQGLNYYCVKWGTDGEFIKSQPGSAIRNAAYFEETELVFSDTGTAGLNVRVLLPGQLFVASGPGIRLKYGDIYSHLAFLNSRFTSYFIRLLSPKLTIAAGYIAKLPVNEKLLISPSLAKNAEMCLVEKKKRISKRPINIEFDLKDYHSEKESISECSYEWFMEDINSEWKQLCHEQAIEDEIEYTFELCKEDIETIEDQVGKKIVYSLPEETISVDDIESALVSSLDTNCMISRTRVGKASLGCDGIIEYLSQKTGFSCESIYKTLKRNNVFKGKIETLYVNFFLHSIVINAIGIGENLLDGQLSVSDLTNKVLINNQNLEYERVMITKWITNSFTKTHKTAFLNKPLYAYSRESDSIISIGGKEFE</sequence>
<evidence type="ECO:0000313" key="7">
    <source>
        <dbReference type="EMBL" id="MBC8586684.1"/>
    </source>
</evidence>
<comment type="catalytic activity">
    <reaction evidence="5">
        <text>a 2'-deoxyadenosine in DNA + S-adenosyl-L-methionine = an N(6)-methyl-2'-deoxyadenosine in DNA + S-adenosyl-L-homocysteine + H(+)</text>
        <dbReference type="Rhea" id="RHEA:15197"/>
        <dbReference type="Rhea" id="RHEA-COMP:12418"/>
        <dbReference type="Rhea" id="RHEA-COMP:12419"/>
        <dbReference type="ChEBI" id="CHEBI:15378"/>
        <dbReference type="ChEBI" id="CHEBI:57856"/>
        <dbReference type="ChEBI" id="CHEBI:59789"/>
        <dbReference type="ChEBI" id="CHEBI:90615"/>
        <dbReference type="ChEBI" id="CHEBI:90616"/>
        <dbReference type="EC" id="2.1.1.72"/>
    </reaction>
</comment>
<evidence type="ECO:0000256" key="1">
    <source>
        <dbReference type="ARBA" id="ARBA00011900"/>
    </source>
</evidence>
<proteinExistence type="predicted"/>
<dbReference type="Proteomes" id="UP000601171">
    <property type="component" value="Unassembled WGS sequence"/>
</dbReference>
<reference evidence="7" key="1">
    <citation type="submission" date="2020-08" db="EMBL/GenBank/DDBJ databases">
        <title>Genome public.</title>
        <authorList>
            <person name="Liu C."/>
            <person name="Sun Q."/>
        </authorList>
    </citation>
    <scope>NUCLEOTIDE SEQUENCE</scope>
    <source>
        <strain evidence="7">BX21</strain>
    </source>
</reference>
<comment type="caution">
    <text evidence="7">The sequence shown here is derived from an EMBL/GenBank/DDBJ whole genome shotgun (WGS) entry which is preliminary data.</text>
</comment>
<dbReference type="PANTHER" id="PTHR33841:SF1">
    <property type="entry name" value="DNA METHYLTRANSFERASE A"/>
    <property type="match status" value="1"/>
</dbReference>
<organism evidence="7 8">
    <name type="scientific">Paratissierella segnis</name>
    <dbReference type="NCBI Taxonomy" id="2763679"/>
    <lineage>
        <taxon>Bacteria</taxon>
        <taxon>Bacillati</taxon>
        <taxon>Bacillota</taxon>
        <taxon>Tissierellia</taxon>
        <taxon>Tissierellales</taxon>
        <taxon>Tissierellaceae</taxon>
        <taxon>Paratissierella</taxon>
    </lineage>
</organism>